<feature type="chain" id="PRO_5047409741" evidence="3">
    <location>
        <begin position="25"/>
        <end position="385"/>
    </location>
</feature>
<protein>
    <submittedName>
        <fullName evidence="8">Efflux RND transporter periplasmic adaptor subunit</fullName>
    </submittedName>
</protein>
<dbReference type="RefSeq" id="WP_229535982.1">
    <property type="nucleotide sequence ID" value="NZ_JAJHJB010000024.1"/>
</dbReference>
<proteinExistence type="inferred from homology"/>
<feature type="domain" description="Multidrug resistance protein MdtA-like C-terminal permuted SH3" evidence="7">
    <location>
        <begin position="302"/>
        <end position="360"/>
    </location>
</feature>
<name>A0ABS8HY43_9FIRM</name>
<dbReference type="Gene3D" id="2.40.420.20">
    <property type="match status" value="1"/>
</dbReference>
<evidence type="ECO:0000256" key="3">
    <source>
        <dbReference type="SAM" id="SignalP"/>
    </source>
</evidence>
<dbReference type="SUPFAM" id="SSF111369">
    <property type="entry name" value="HlyD-like secretion proteins"/>
    <property type="match status" value="1"/>
</dbReference>
<feature type="signal peptide" evidence="3">
    <location>
        <begin position="1"/>
        <end position="24"/>
    </location>
</feature>
<dbReference type="Proteomes" id="UP001165492">
    <property type="component" value="Unassembled WGS sequence"/>
</dbReference>
<keyword evidence="3" id="KW-0732">Signal</keyword>
<feature type="domain" description="Multidrug resistance protein MdtA-like alpha-helical hairpin" evidence="4">
    <location>
        <begin position="107"/>
        <end position="172"/>
    </location>
</feature>
<evidence type="ECO:0000259" key="6">
    <source>
        <dbReference type="Pfam" id="PF25944"/>
    </source>
</evidence>
<evidence type="ECO:0000256" key="1">
    <source>
        <dbReference type="ARBA" id="ARBA00004196"/>
    </source>
</evidence>
<dbReference type="Pfam" id="PF25944">
    <property type="entry name" value="Beta-barrel_RND"/>
    <property type="match status" value="1"/>
</dbReference>
<dbReference type="Pfam" id="PF25967">
    <property type="entry name" value="RND-MFP_C"/>
    <property type="match status" value="1"/>
</dbReference>
<keyword evidence="9" id="KW-1185">Reference proteome</keyword>
<feature type="domain" description="Multidrug resistance protein MdtA-like barrel-sandwich hybrid" evidence="5">
    <location>
        <begin position="64"/>
        <end position="201"/>
    </location>
</feature>
<evidence type="ECO:0000256" key="2">
    <source>
        <dbReference type="ARBA" id="ARBA00009477"/>
    </source>
</evidence>
<dbReference type="InterPro" id="IPR058627">
    <property type="entry name" value="MdtA-like_C"/>
</dbReference>
<comment type="caution">
    <text evidence="8">The sequence shown here is derived from an EMBL/GenBank/DDBJ whole genome shotgun (WGS) entry which is preliminary data.</text>
</comment>
<feature type="domain" description="Multidrug resistance protein MdtA-like beta-barrel" evidence="6">
    <location>
        <begin position="210"/>
        <end position="294"/>
    </location>
</feature>
<reference evidence="8" key="1">
    <citation type="submission" date="2021-11" db="EMBL/GenBank/DDBJ databases">
        <title>Description of a new species Pelosinus isolated from the bottom sediments of Lake Baikal.</title>
        <authorList>
            <person name="Zakharyuk A."/>
        </authorList>
    </citation>
    <scope>NUCLEOTIDE SEQUENCE</scope>
    <source>
        <strain evidence="8">Bkl1</strain>
    </source>
</reference>
<evidence type="ECO:0000313" key="8">
    <source>
        <dbReference type="EMBL" id="MCC5466899.1"/>
    </source>
</evidence>
<sequence>MIFTRRRENFFFILSALLMVIAMAGCGNRQAVQAPQPVKVKAMQVVQQDTPVTYEFVGQVIAKNEVQIRAKVSGNIVEKMVTGGDKITQGQPLFQIDRRQYEAALLTNQAQLAQSEATLSNAQMDTMRYQKLAAQQAIPMQTLDTALSSERQNAAQVNANRARVQLAEADLQDTLIVSPFGGRIDVNDLSVGSFVQAGQTVIATLSSVDPIFIQFSMSENEYLRFTQVGRGASPKEWGNNLKLILSDGSQFPLTGHIEQVDRGMAQDTATLTMKAAFDNPQEMLMPGMFARVVAQSEVRQGALLIPQRAVQQLLGNTFVTIVGADDKAEPRPVKLGPRIGNLWVIEEGLTTADRVIVEGFAKTPPGTLLSIEMIDQNELQSAAKN</sequence>
<dbReference type="EMBL" id="JAJHJB010000024">
    <property type="protein sequence ID" value="MCC5466899.1"/>
    <property type="molecule type" value="Genomic_DNA"/>
</dbReference>
<evidence type="ECO:0000259" key="7">
    <source>
        <dbReference type="Pfam" id="PF25967"/>
    </source>
</evidence>
<comment type="similarity">
    <text evidence="2">Belongs to the membrane fusion protein (MFP) (TC 8.A.1) family.</text>
</comment>
<dbReference type="Gene3D" id="2.40.50.100">
    <property type="match status" value="1"/>
</dbReference>
<dbReference type="InterPro" id="IPR058626">
    <property type="entry name" value="MdtA-like_b-barrel"/>
</dbReference>
<gene>
    <name evidence="8" type="ORF">LMF89_16245</name>
</gene>
<dbReference type="Pfam" id="PF25917">
    <property type="entry name" value="BSH_RND"/>
    <property type="match status" value="1"/>
</dbReference>
<dbReference type="NCBIfam" id="TIGR01730">
    <property type="entry name" value="RND_mfp"/>
    <property type="match status" value="1"/>
</dbReference>
<dbReference type="Pfam" id="PF25876">
    <property type="entry name" value="HH_MFP_RND"/>
    <property type="match status" value="1"/>
</dbReference>
<dbReference type="InterPro" id="IPR058624">
    <property type="entry name" value="MdtA-like_HH"/>
</dbReference>
<dbReference type="Gene3D" id="1.10.287.470">
    <property type="entry name" value="Helix hairpin bin"/>
    <property type="match status" value="1"/>
</dbReference>
<accession>A0ABS8HY43</accession>
<dbReference type="PROSITE" id="PS51257">
    <property type="entry name" value="PROKAR_LIPOPROTEIN"/>
    <property type="match status" value="1"/>
</dbReference>
<evidence type="ECO:0000259" key="5">
    <source>
        <dbReference type="Pfam" id="PF25917"/>
    </source>
</evidence>
<dbReference type="InterPro" id="IPR006143">
    <property type="entry name" value="RND_pump_MFP"/>
</dbReference>
<evidence type="ECO:0000313" key="9">
    <source>
        <dbReference type="Proteomes" id="UP001165492"/>
    </source>
</evidence>
<dbReference type="PANTHER" id="PTHR30158">
    <property type="entry name" value="ACRA/E-RELATED COMPONENT OF DRUG EFFLUX TRANSPORTER"/>
    <property type="match status" value="1"/>
</dbReference>
<evidence type="ECO:0000259" key="4">
    <source>
        <dbReference type="Pfam" id="PF25876"/>
    </source>
</evidence>
<dbReference type="InterPro" id="IPR058625">
    <property type="entry name" value="MdtA-like_BSH"/>
</dbReference>
<organism evidence="8 9">
    <name type="scientific">Pelosinus baikalensis</name>
    <dbReference type="NCBI Taxonomy" id="2892015"/>
    <lineage>
        <taxon>Bacteria</taxon>
        <taxon>Bacillati</taxon>
        <taxon>Bacillota</taxon>
        <taxon>Negativicutes</taxon>
        <taxon>Selenomonadales</taxon>
        <taxon>Sporomusaceae</taxon>
        <taxon>Pelosinus</taxon>
    </lineage>
</organism>
<dbReference type="Gene3D" id="2.40.30.170">
    <property type="match status" value="1"/>
</dbReference>
<comment type="subcellular location">
    <subcellularLocation>
        <location evidence="1">Cell envelope</location>
    </subcellularLocation>
</comment>